<dbReference type="AlphaFoldDB" id="A0A1H1XGZ1"/>
<evidence type="ECO:0000313" key="2">
    <source>
        <dbReference type="EMBL" id="SDT08498.1"/>
    </source>
</evidence>
<name>A0A1H1XGZ1_9ACTN</name>
<protein>
    <submittedName>
        <fullName evidence="2">Uncharacterized protein</fullName>
    </submittedName>
</protein>
<dbReference type="EMBL" id="LT629732">
    <property type="protein sequence ID" value="SDT08498.1"/>
    <property type="molecule type" value="Genomic_DNA"/>
</dbReference>
<organism evidence="2 3">
    <name type="scientific">Actinopolymorpha singaporensis</name>
    <dbReference type="NCBI Taxonomy" id="117157"/>
    <lineage>
        <taxon>Bacteria</taxon>
        <taxon>Bacillati</taxon>
        <taxon>Actinomycetota</taxon>
        <taxon>Actinomycetes</taxon>
        <taxon>Propionibacteriales</taxon>
        <taxon>Actinopolymorphaceae</taxon>
        <taxon>Actinopolymorpha</taxon>
    </lineage>
</organism>
<dbReference type="Proteomes" id="UP000198983">
    <property type="component" value="Chromosome I"/>
</dbReference>
<accession>A0A1H1XGZ1</accession>
<gene>
    <name evidence="2" type="ORF">SAMN04489717_4975</name>
</gene>
<dbReference type="RefSeq" id="WP_197681562.1">
    <property type="nucleotide sequence ID" value="NZ_LT629732.1"/>
</dbReference>
<evidence type="ECO:0000313" key="3">
    <source>
        <dbReference type="Proteomes" id="UP000198983"/>
    </source>
</evidence>
<proteinExistence type="predicted"/>
<feature type="region of interest" description="Disordered" evidence="1">
    <location>
        <begin position="198"/>
        <end position="231"/>
    </location>
</feature>
<reference evidence="2 3" key="1">
    <citation type="submission" date="2016-10" db="EMBL/GenBank/DDBJ databases">
        <authorList>
            <person name="de Groot N.N."/>
        </authorList>
    </citation>
    <scope>NUCLEOTIDE SEQUENCE [LARGE SCALE GENOMIC DNA]</scope>
    <source>
        <strain evidence="2 3">DSM 22024</strain>
    </source>
</reference>
<keyword evidence="3" id="KW-1185">Reference proteome</keyword>
<sequence length="244" mass="25660">MDLQQARVLRDLLADTRWWDRTRAFGTALRTSTKGPGGLLLVGPPAAEPWHLTAHLDDEARYAEIPELSPTLVRWNPPPNAPRHLSVGLDRLAAARRGESLLVVAEAAPASLLERVQDVRRAGATIFALDTGRTELADLAHEILSVDSTISDTIPVEDGTFGFPPAVPGGVANSESGWKSASGSPVSFDSAQHLLSIAAAESAPGPRGSGGSRGRSADGPGSTEARGMRSRLARLLDLISGPDS</sequence>
<evidence type="ECO:0000256" key="1">
    <source>
        <dbReference type="SAM" id="MobiDB-lite"/>
    </source>
</evidence>